<sequence>METPSSAKRMTRSQVKSTMINNIPISRKNEGSDSKQRTAKVDRSALIDITNDSPIVGLAMGSLETPSSHLKKREQLKQTPGSGEALLRGQVKTLLQKVEEADEVSKISFVGHRRFPHLQVMVNSPYGGTTPANTPQVPNLSSNGDDSFDLEAIMEVDGVNQEETLEFGMSQLSRSLLLDFSEKSEVSDSSSCSSVVTYQREGRFFREKSCEDDDASVWSMQVNASTQDEEEGEEIVDDEEDYENGDYKEEEEDGQNDGLFDELCEGLSKISVEEKNIPEFEGKHTRFVYNSDGDIEGEEEVRSTVSPSVLHLKGIPLPEGKHLRFAEGDEN</sequence>
<feature type="region of interest" description="Disordered" evidence="1">
    <location>
        <begin position="1"/>
        <end position="40"/>
    </location>
</feature>
<accession>A0A7J7N4C4</accession>
<evidence type="ECO:0000313" key="3">
    <source>
        <dbReference type="Proteomes" id="UP000541444"/>
    </source>
</evidence>
<dbReference type="AlphaFoldDB" id="A0A7J7N4C4"/>
<feature type="region of interest" description="Disordered" evidence="1">
    <location>
        <begin position="224"/>
        <end position="258"/>
    </location>
</feature>
<protein>
    <recommendedName>
        <fullName evidence="4">Chalcone-flavanone isomerase family protein</fullName>
    </recommendedName>
</protein>
<keyword evidence="3" id="KW-1185">Reference proteome</keyword>
<organism evidence="2 3">
    <name type="scientific">Kingdonia uniflora</name>
    <dbReference type="NCBI Taxonomy" id="39325"/>
    <lineage>
        <taxon>Eukaryota</taxon>
        <taxon>Viridiplantae</taxon>
        <taxon>Streptophyta</taxon>
        <taxon>Embryophyta</taxon>
        <taxon>Tracheophyta</taxon>
        <taxon>Spermatophyta</taxon>
        <taxon>Magnoliopsida</taxon>
        <taxon>Ranunculales</taxon>
        <taxon>Circaeasteraceae</taxon>
        <taxon>Kingdonia</taxon>
    </lineage>
</organism>
<reference evidence="2 3" key="1">
    <citation type="journal article" date="2020" name="IScience">
        <title>Genome Sequencing of the Endangered Kingdonia uniflora (Circaeasteraceae, Ranunculales) Reveals Potential Mechanisms of Evolutionary Specialization.</title>
        <authorList>
            <person name="Sun Y."/>
            <person name="Deng T."/>
            <person name="Zhang A."/>
            <person name="Moore M.J."/>
            <person name="Landis J.B."/>
            <person name="Lin N."/>
            <person name="Zhang H."/>
            <person name="Zhang X."/>
            <person name="Huang J."/>
            <person name="Zhang X."/>
            <person name="Sun H."/>
            <person name="Wang H."/>
        </authorList>
    </citation>
    <scope>NUCLEOTIDE SEQUENCE [LARGE SCALE GENOMIC DNA]</scope>
    <source>
        <strain evidence="2">TB1705</strain>
        <tissue evidence="2">Leaf</tissue>
    </source>
</reference>
<evidence type="ECO:0000256" key="1">
    <source>
        <dbReference type="SAM" id="MobiDB-lite"/>
    </source>
</evidence>
<proteinExistence type="predicted"/>
<evidence type="ECO:0000313" key="2">
    <source>
        <dbReference type="EMBL" id="KAF6161977.1"/>
    </source>
</evidence>
<feature type="compositionally biased region" description="Basic and acidic residues" evidence="1">
    <location>
        <begin position="27"/>
        <end position="40"/>
    </location>
</feature>
<dbReference type="Proteomes" id="UP000541444">
    <property type="component" value="Unassembled WGS sequence"/>
</dbReference>
<feature type="compositionally biased region" description="Polar residues" evidence="1">
    <location>
        <begin position="1"/>
        <end position="24"/>
    </location>
</feature>
<dbReference type="EMBL" id="JACGCM010001067">
    <property type="protein sequence ID" value="KAF6161977.1"/>
    <property type="molecule type" value="Genomic_DNA"/>
</dbReference>
<dbReference type="PANTHER" id="PTHR47512">
    <property type="entry name" value="EXPRESSED PROTEIN"/>
    <property type="match status" value="1"/>
</dbReference>
<name>A0A7J7N4C4_9MAGN</name>
<dbReference type="PANTHER" id="PTHR47512:SF3">
    <property type="entry name" value="CHALCONE-FLAVONONE ISOMERASE FAMILY PROTEIN"/>
    <property type="match status" value="1"/>
</dbReference>
<dbReference type="OrthoDB" id="162989at2759"/>
<feature type="compositionally biased region" description="Acidic residues" evidence="1">
    <location>
        <begin position="227"/>
        <end position="258"/>
    </location>
</feature>
<comment type="caution">
    <text evidence="2">The sequence shown here is derived from an EMBL/GenBank/DDBJ whole genome shotgun (WGS) entry which is preliminary data.</text>
</comment>
<gene>
    <name evidence="2" type="ORF">GIB67_020033</name>
</gene>
<evidence type="ECO:0008006" key="4">
    <source>
        <dbReference type="Google" id="ProtNLM"/>
    </source>
</evidence>